<name>A0ABP2S1Q0_LEPBO</name>
<sequence length="130" mass="14232">MSAKALLNRAFKKGSQAKVKILTPTVLPGSSGMNAAKKMIYKPGKSISCVWIWKDAANDNEVGARQEYRAVCQIHPKDLGAEILSPDCRIEKEGSEGEWLIDTIHPAQELDGFSLIRVEVRKPKAGGNKV</sequence>
<keyword evidence="2" id="KW-1185">Reference proteome</keyword>
<organism evidence="1 2">
    <name type="scientific">Leptospira borgpetersenii str. 200801926</name>
    <dbReference type="NCBI Taxonomy" id="1193009"/>
    <lineage>
        <taxon>Bacteria</taxon>
        <taxon>Pseudomonadati</taxon>
        <taxon>Spirochaetota</taxon>
        <taxon>Spirochaetia</taxon>
        <taxon>Leptospirales</taxon>
        <taxon>Leptospiraceae</taxon>
        <taxon>Leptospira</taxon>
    </lineage>
</organism>
<evidence type="ECO:0000313" key="2">
    <source>
        <dbReference type="Proteomes" id="UP000002837"/>
    </source>
</evidence>
<evidence type="ECO:0000313" key="1">
    <source>
        <dbReference type="EMBL" id="EKP12691.1"/>
    </source>
</evidence>
<evidence type="ECO:0008006" key="3">
    <source>
        <dbReference type="Google" id="ProtNLM"/>
    </source>
</evidence>
<dbReference type="Proteomes" id="UP000002837">
    <property type="component" value="Unassembled WGS sequence"/>
</dbReference>
<dbReference type="EMBL" id="AKWJ02000028">
    <property type="protein sequence ID" value="EKP12691.1"/>
    <property type="molecule type" value="Genomic_DNA"/>
</dbReference>
<protein>
    <recommendedName>
        <fullName evidence="3">Phage head-tail joining protein</fullName>
    </recommendedName>
</protein>
<accession>A0ABP2S1Q0</accession>
<proteinExistence type="predicted"/>
<dbReference type="RefSeq" id="WP_002759178.1">
    <property type="nucleotide sequence ID" value="NZ_AKWJ02000028.1"/>
</dbReference>
<reference evidence="1" key="1">
    <citation type="submission" date="2012-09" db="EMBL/GenBank/DDBJ databases">
        <authorList>
            <person name="Harkins D.M."/>
            <person name="Durkin A.S."/>
            <person name="Brinkac L.M."/>
            <person name="Selengut J.D."/>
            <person name="Sanka R."/>
            <person name="DePew J."/>
            <person name="Purushe J."/>
            <person name="Picardeau M."/>
            <person name="Werts C."/>
            <person name="Goarant C."/>
            <person name="Vinetz J.M."/>
            <person name="Sutton G.G."/>
            <person name="Nelson W.C."/>
            <person name="Fouts D.E."/>
        </authorList>
    </citation>
    <scope>NUCLEOTIDE SEQUENCE [LARGE SCALE GENOMIC DNA]</scope>
    <source>
        <strain evidence="1">200801926</strain>
    </source>
</reference>
<comment type="caution">
    <text evidence="1">The sequence shown here is derived from an EMBL/GenBank/DDBJ whole genome shotgun (WGS) entry which is preliminary data.</text>
</comment>
<gene>
    <name evidence="1" type="ORF">LEP1GSC128_3346</name>
</gene>